<reference evidence="3" key="1">
    <citation type="submission" date="2021-06" db="EMBL/GenBank/DDBJ databases">
        <authorList>
            <consortium name="Wellcome Sanger Institute Data Sharing"/>
        </authorList>
    </citation>
    <scope>NUCLEOTIDE SEQUENCE [LARGE SCALE GENOMIC DNA]</scope>
</reference>
<evidence type="ECO:0000256" key="1">
    <source>
        <dbReference type="ARBA" id="ARBA00008615"/>
    </source>
</evidence>
<feature type="region of interest" description="Disordered" evidence="2">
    <location>
        <begin position="187"/>
        <end position="221"/>
    </location>
</feature>
<feature type="compositionally biased region" description="Low complexity" evidence="2">
    <location>
        <begin position="196"/>
        <end position="208"/>
    </location>
</feature>
<reference evidence="3" key="2">
    <citation type="submission" date="2025-08" db="UniProtKB">
        <authorList>
            <consortium name="Ensembl"/>
        </authorList>
    </citation>
    <scope>IDENTIFICATION</scope>
</reference>
<keyword evidence="4" id="KW-1185">Reference proteome</keyword>
<dbReference type="Proteomes" id="UP000694620">
    <property type="component" value="Chromosome 18"/>
</dbReference>
<gene>
    <name evidence="3" type="primary">LOC114668887</name>
</gene>
<dbReference type="PANTHER" id="PTHR16476">
    <property type="entry name" value="FAMILY WITH SEQUENCE SIMILARITY 216 MEMBER A"/>
    <property type="match status" value="1"/>
</dbReference>
<name>A0A8C4TNE4_ERPCA</name>
<dbReference type="GeneTree" id="ENSGT01130000278394"/>
<feature type="region of interest" description="Disordered" evidence="2">
    <location>
        <begin position="1"/>
        <end position="34"/>
    </location>
</feature>
<proteinExistence type="inferred from homology"/>
<reference evidence="3" key="3">
    <citation type="submission" date="2025-09" db="UniProtKB">
        <authorList>
            <consortium name="Ensembl"/>
        </authorList>
    </citation>
    <scope>IDENTIFICATION</scope>
</reference>
<evidence type="ECO:0000313" key="3">
    <source>
        <dbReference type="Ensembl" id="ENSECRP00000031905.1"/>
    </source>
</evidence>
<comment type="similarity">
    <text evidence="1">Belongs to the FAM216 family.</text>
</comment>
<protein>
    <submittedName>
        <fullName evidence="3">Uncharacterized protein</fullName>
    </submittedName>
</protein>
<feature type="compositionally biased region" description="Low complexity" evidence="2">
    <location>
        <begin position="25"/>
        <end position="34"/>
    </location>
</feature>
<sequence length="221" mass="24562">MRKQVTFLEQQEQRGHGSSPHPGSLRRAAASRSAGHGCLLHAEHTPGPPPEHRVAVRLHRPVPGPSASQLDPPLLKTVHIPKSMMGAPFLQYPELTAGQKKYLCSIANIYSTEGMRALIRRQYANMLPERTSHHVFHENRCPQRTRNEPTAQRSAKADVEHGVKRLGSCPANTQTAQWGKTILPRIVDHRQRKKTSSAATSQSKTRTANARIETSKSFKGK</sequence>
<accession>A0A8C4TNE4</accession>
<organism evidence="3 4">
    <name type="scientific">Erpetoichthys calabaricus</name>
    <name type="common">Rope fish</name>
    <name type="synonym">Calamoichthys calabaricus</name>
    <dbReference type="NCBI Taxonomy" id="27687"/>
    <lineage>
        <taxon>Eukaryota</taxon>
        <taxon>Metazoa</taxon>
        <taxon>Chordata</taxon>
        <taxon>Craniata</taxon>
        <taxon>Vertebrata</taxon>
        <taxon>Euteleostomi</taxon>
        <taxon>Actinopterygii</taxon>
        <taxon>Polypteriformes</taxon>
        <taxon>Polypteridae</taxon>
        <taxon>Erpetoichthys</taxon>
    </lineage>
</organism>
<dbReference type="AlphaFoldDB" id="A0A8C4TNE4"/>
<dbReference type="Pfam" id="PF15107">
    <property type="entry name" value="FAM216B"/>
    <property type="match status" value="1"/>
</dbReference>
<dbReference type="InterPro" id="IPR029373">
    <property type="entry name" value="FAM216"/>
</dbReference>
<dbReference type="PANTHER" id="PTHR16476:SF4">
    <property type="entry name" value="PROTEIN FAM216A"/>
    <property type="match status" value="1"/>
</dbReference>
<evidence type="ECO:0000313" key="4">
    <source>
        <dbReference type="Proteomes" id="UP000694620"/>
    </source>
</evidence>
<dbReference type="Ensembl" id="ENSECRT00000032599.1">
    <property type="protein sequence ID" value="ENSECRP00000031905.1"/>
    <property type="gene ID" value="ENSECRG00000021622.1"/>
</dbReference>
<evidence type="ECO:0000256" key="2">
    <source>
        <dbReference type="SAM" id="MobiDB-lite"/>
    </source>
</evidence>